<feature type="compositionally biased region" description="Basic and acidic residues" evidence="1">
    <location>
        <begin position="270"/>
        <end position="279"/>
    </location>
</feature>
<name>A0A6M3LEV4_9ZZZZ</name>
<dbReference type="AlphaFoldDB" id="A0A6M3LEV4"/>
<feature type="compositionally biased region" description="Low complexity" evidence="1">
    <location>
        <begin position="291"/>
        <end position="303"/>
    </location>
</feature>
<proteinExistence type="predicted"/>
<organism evidence="2">
    <name type="scientific">viral metagenome</name>
    <dbReference type="NCBI Taxonomy" id="1070528"/>
    <lineage>
        <taxon>unclassified sequences</taxon>
        <taxon>metagenomes</taxon>
        <taxon>organismal metagenomes</taxon>
    </lineage>
</organism>
<feature type="region of interest" description="Disordered" evidence="1">
    <location>
        <begin position="270"/>
        <end position="326"/>
    </location>
</feature>
<protein>
    <submittedName>
        <fullName evidence="2">Uncharacterized protein</fullName>
    </submittedName>
</protein>
<accession>A0A6M3LEV4</accession>
<dbReference type="EMBL" id="MT143105">
    <property type="protein sequence ID" value="QJA92899.1"/>
    <property type="molecule type" value="Genomic_DNA"/>
</dbReference>
<evidence type="ECO:0000313" key="2">
    <source>
        <dbReference type="EMBL" id="QJA92899.1"/>
    </source>
</evidence>
<gene>
    <name evidence="2" type="ORF">MM415B04426_0009</name>
</gene>
<evidence type="ECO:0000256" key="1">
    <source>
        <dbReference type="SAM" id="MobiDB-lite"/>
    </source>
</evidence>
<sequence length="395" mass="43823">MADEHTTALALPDEATFRREVATINRFQQVVHSCMIEGQDFGVIPGTQKPTLLKPGAEKITKLLGLADTYEIVDSREDWDKPFFHYLVRAILTNASNGILVSSGLGECNSMEARYRWRWVGERDLPPGIDKAVLVTQERVGKNGGHWTVYRVENEDIFSQVNTILKMAKKRALVDAALSAGRLSDIFTQDIEDIPSLAKDAVIDGEIVQPDKSSHWCTEHGVAFFKKGKMKGYAHPIDGTREWCNEEDVDMRGEFEKEGRDLVEEVMKKTAPVKTKEPAPEAAESVLHPGAVDTDTVTPTETEAQPEEPDKRFQFEKEGRDPPAATSPIDLVWLKEQLGILQGHKIEAWTNSAVVGKLAGITGRKAANVSEAVSYLSAEQAELFIKRINDTIAVL</sequence>
<reference evidence="2" key="1">
    <citation type="submission" date="2020-03" db="EMBL/GenBank/DDBJ databases">
        <title>The deep terrestrial virosphere.</title>
        <authorList>
            <person name="Holmfeldt K."/>
            <person name="Nilsson E."/>
            <person name="Simone D."/>
            <person name="Lopez-Fernandez M."/>
            <person name="Wu X."/>
            <person name="de Brujin I."/>
            <person name="Lundin D."/>
            <person name="Andersson A."/>
            <person name="Bertilsson S."/>
            <person name="Dopson M."/>
        </authorList>
    </citation>
    <scope>NUCLEOTIDE SEQUENCE</scope>
    <source>
        <strain evidence="2">MM415B04426</strain>
    </source>
</reference>
<feature type="compositionally biased region" description="Basic and acidic residues" evidence="1">
    <location>
        <begin position="308"/>
        <end position="321"/>
    </location>
</feature>